<dbReference type="Gene3D" id="3.30.70.100">
    <property type="match status" value="1"/>
</dbReference>
<evidence type="ECO:0000313" key="2">
    <source>
        <dbReference type="Proteomes" id="UP000281391"/>
    </source>
</evidence>
<dbReference type="InterPro" id="IPR007138">
    <property type="entry name" value="ABM_dom"/>
</dbReference>
<keyword evidence="1" id="KW-0503">Monooxygenase</keyword>
<organism evidence="1 2">
    <name type="scientific">Serratia odorifera</name>
    <dbReference type="NCBI Taxonomy" id="618"/>
    <lineage>
        <taxon>Bacteria</taxon>
        <taxon>Pseudomonadati</taxon>
        <taxon>Pseudomonadota</taxon>
        <taxon>Gammaproteobacteria</taxon>
        <taxon>Enterobacterales</taxon>
        <taxon>Yersiniaceae</taxon>
        <taxon>Serratia</taxon>
    </lineage>
</organism>
<dbReference type="RefSeq" id="WP_004965364.1">
    <property type="nucleotide sequence ID" value="NZ_JAEKCK010000001.1"/>
</dbReference>
<dbReference type="PANTHER" id="PTHR37811:SF2">
    <property type="entry name" value="ABM DOMAIN-CONTAINING PROTEIN"/>
    <property type="match status" value="1"/>
</dbReference>
<dbReference type="Proteomes" id="UP000281391">
    <property type="component" value="Chromosome"/>
</dbReference>
<gene>
    <name evidence="1" type="primary">yqjZ</name>
    <name evidence="1" type="ORF">NCTC11214_05393</name>
</gene>
<dbReference type="PROSITE" id="PS51725">
    <property type="entry name" value="ABM"/>
    <property type="match status" value="1"/>
</dbReference>
<keyword evidence="1" id="KW-0560">Oxidoreductase</keyword>
<name>A0A447L217_SEROD</name>
<proteinExistence type="predicted"/>
<protein>
    <submittedName>
        <fullName evidence="1">Antibiotic biosynthesis monooxygenase</fullName>
    </submittedName>
</protein>
<dbReference type="InterPro" id="IPR011008">
    <property type="entry name" value="Dimeric_a/b-barrel"/>
</dbReference>
<sequence length="114" mass="12988">MIAVIFELQAADGQRDGYLQLAAELKPLLAQIDGFISIERFQSLAEPQKLLSLSFWRDEAAVQQWRNLEAHRVAQGRGRSQLLADYRLRVAQVVRDYGLEQREQAPGDSRQLHG</sequence>
<dbReference type="PANTHER" id="PTHR37811">
    <property type="entry name" value="BLL5343 PROTEIN"/>
    <property type="match status" value="1"/>
</dbReference>
<dbReference type="SUPFAM" id="SSF54909">
    <property type="entry name" value="Dimeric alpha+beta barrel"/>
    <property type="match status" value="1"/>
</dbReference>
<dbReference type="GO" id="GO:0004497">
    <property type="term" value="F:monooxygenase activity"/>
    <property type="evidence" value="ECO:0007669"/>
    <property type="project" value="UniProtKB-KW"/>
</dbReference>
<dbReference type="AlphaFoldDB" id="A0A447L217"/>
<dbReference type="Pfam" id="PF03992">
    <property type="entry name" value="ABM"/>
    <property type="match status" value="1"/>
</dbReference>
<dbReference type="InterPro" id="IPR052936">
    <property type="entry name" value="Jasmonate_Hydroxylase-like"/>
</dbReference>
<dbReference type="EMBL" id="LR134117">
    <property type="protein sequence ID" value="VDZ65274.1"/>
    <property type="molecule type" value="Genomic_DNA"/>
</dbReference>
<dbReference type="KEGG" id="sof:NCTC11214_05393"/>
<evidence type="ECO:0000313" key="1">
    <source>
        <dbReference type="EMBL" id="VDZ65274.1"/>
    </source>
</evidence>
<reference evidence="1 2" key="1">
    <citation type="submission" date="2018-12" db="EMBL/GenBank/DDBJ databases">
        <authorList>
            <consortium name="Pathogen Informatics"/>
        </authorList>
    </citation>
    <scope>NUCLEOTIDE SEQUENCE [LARGE SCALE GENOMIC DNA]</scope>
    <source>
        <strain evidence="1 2">NCTC11214</strain>
    </source>
</reference>
<accession>A0A447L217</accession>